<dbReference type="GO" id="GO:0005869">
    <property type="term" value="C:dynactin complex"/>
    <property type="evidence" value="ECO:0007669"/>
    <property type="project" value="InterPro"/>
</dbReference>
<dbReference type="PANTHER" id="PTHR13034:SF2">
    <property type="entry name" value="DYNACTIN SUBUNIT 4"/>
    <property type="match status" value="1"/>
</dbReference>
<dbReference type="GO" id="GO:0001725">
    <property type="term" value="C:stress fiber"/>
    <property type="evidence" value="ECO:0007669"/>
    <property type="project" value="UniProtKB-SubCell"/>
</dbReference>
<evidence type="ECO:0000256" key="2">
    <source>
        <dbReference type="ARBA" id="ARBA00004529"/>
    </source>
</evidence>
<keyword evidence="6" id="KW-0597">Phosphoprotein</keyword>
<keyword evidence="8" id="KW-0007">Acetylation</keyword>
<feature type="compositionally biased region" description="Polar residues" evidence="14">
    <location>
        <begin position="398"/>
        <end position="410"/>
    </location>
</feature>
<keyword evidence="4" id="KW-0963">Cytoplasm</keyword>
<evidence type="ECO:0000256" key="1">
    <source>
        <dbReference type="ARBA" id="ARBA00004300"/>
    </source>
</evidence>
<protein>
    <recommendedName>
        <fullName evidence="12">Dynactin subunit 4</fullName>
    </recommendedName>
</protein>
<dbReference type="Pfam" id="PF05502">
    <property type="entry name" value="Dynactin_p62"/>
    <property type="match status" value="1"/>
</dbReference>
<evidence type="ECO:0000256" key="8">
    <source>
        <dbReference type="ARBA" id="ARBA00022990"/>
    </source>
</evidence>
<evidence type="ECO:0000256" key="6">
    <source>
        <dbReference type="ARBA" id="ARBA00022553"/>
    </source>
</evidence>
<evidence type="ECO:0000256" key="3">
    <source>
        <dbReference type="ARBA" id="ARBA00004657"/>
    </source>
</evidence>
<evidence type="ECO:0000256" key="14">
    <source>
        <dbReference type="SAM" id="MobiDB-lite"/>
    </source>
</evidence>
<evidence type="ECO:0000313" key="16">
    <source>
        <dbReference type="Proteomes" id="UP000019487"/>
    </source>
</evidence>
<evidence type="ECO:0000256" key="5">
    <source>
        <dbReference type="ARBA" id="ARBA00022499"/>
    </source>
</evidence>
<dbReference type="EMBL" id="AYSA01000537">
    <property type="protein sequence ID" value="ESZ91155.1"/>
    <property type="molecule type" value="Genomic_DNA"/>
</dbReference>
<sequence length="513" mass="56951">MSTFKPYTYFQCPCSDTSIPANLSTPLDSPTLEERTFDPRAPLSEVPGPEHHTLHATTPPANPYILHCAYCMWSSSEIGIHFEKPNSVYSQLAKIKNGGTPLIGAKERRRDREERRTSLATEMILEEADEVAEKHLDPNEKLDIETQYANLKSFYQGQLADSNPSSALGFSNDYGYGSPGALTRIMGLYTGGSFGDRKAKSKAASMREASDSPEGFQVYDHSSETAAITQLHEEGWAGTISTEQRINQISPPTRFLDSLRPIPCLLRTKRSKRCRTCRHILSKPEGKVPTTRFRIRLVALSYIPSITLSPLQPTPPSTTGPTFITLTPLKPTQFLLTFKNPLFEPVKISLATKGLTTDRHASKVILLCPQFDVGANTDMWDEALQDSSTTHPQDRKQSTATHSSMTSIDLSNGAHGKPWDKGRNWTSVVVEVTPGKLKAKLQGLEQQRRLEEEVQKERVEEDADVCEIAVFVRVEWEADAAGDGEGKGVGEKDGREKRELAYWCVVGVGRIDK</sequence>
<dbReference type="STRING" id="1432307.W9C999"/>
<evidence type="ECO:0000256" key="7">
    <source>
        <dbReference type="ARBA" id="ARBA00022843"/>
    </source>
</evidence>
<evidence type="ECO:0000256" key="9">
    <source>
        <dbReference type="ARBA" id="ARBA00023054"/>
    </source>
</evidence>
<keyword evidence="5" id="KW-1017">Isopeptide bond</keyword>
<gene>
    <name evidence="15" type="ORF">SBOR_8466</name>
</gene>
<reference evidence="15 16" key="1">
    <citation type="journal article" date="2014" name="Genome Announc.">
        <title>Draft genome sequence of Sclerotinia borealis, a psychrophilic plant pathogenic fungus.</title>
        <authorList>
            <person name="Mardanov A.V."/>
            <person name="Beletsky A.V."/>
            <person name="Kadnikov V.V."/>
            <person name="Ignatov A.N."/>
            <person name="Ravin N.V."/>
        </authorList>
    </citation>
    <scope>NUCLEOTIDE SEQUENCE [LARGE SCALE GENOMIC DNA]</scope>
    <source>
        <strain evidence="16">F-4157</strain>
    </source>
</reference>
<dbReference type="InterPro" id="IPR008603">
    <property type="entry name" value="DCTN4"/>
</dbReference>
<keyword evidence="9" id="KW-0175">Coiled coil</keyword>
<comment type="similarity">
    <text evidence="11">Belongs to the dynactin subunit 4 family.</text>
</comment>
<dbReference type="OrthoDB" id="283815at2759"/>
<dbReference type="AlphaFoldDB" id="W9C999"/>
<dbReference type="PANTHER" id="PTHR13034">
    <property type="entry name" value="DYNACTIN P62 SUBUNIT"/>
    <property type="match status" value="1"/>
</dbReference>
<name>W9C999_SCLBF</name>
<keyword evidence="10" id="KW-0206">Cytoskeleton</keyword>
<evidence type="ECO:0000256" key="11">
    <source>
        <dbReference type="ARBA" id="ARBA00034776"/>
    </source>
</evidence>
<dbReference type="HOGENOM" id="CLU_034750_0_0_1"/>
<evidence type="ECO:0000256" key="12">
    <source>
        <dbReference type="ARBA" id="ARBA00034864"/>
    </source>
</evidence>
<comment type="subunit">
    <text evidence="13">Subunit of dynactin, a multiprotein complex part of a tripartite complex with dynein and a adapter, such as BICDL1, BICD2 or HOOK3. The dynactin complex is built around ACTR1A/ACTB filament and consists of an actin-related filament composed of a shoulder domain, a pointed end and a barbed end. Its length is defined by its flexible shoulder domain. The soulder is composed of 2 DCTN1 subunits, 4 DCTN2 and 2 DCTN3. The 4 DCNT2 (via N-terminus) bind the ACTR1A filament and act as molecular rulers to determine the length. The pointed end is important for binding dynein-dynactin cargo adapters. Consists of 4 subunits: ACTR10, DCNT4, DCTN5 and DCTN6. The barbed end is composed of a CAPZA1:CAPZB heterodimers, which binds ACTR1A/ACTB filament and dynactin and stabilizes dynactin. Interacts with ATP7B, but not ATP7A, in a copper-dependent manner. Interacts with ANK2; this interaction is required for localization at costameres. Interacts with N4BP2L1.</text>
</comment>
<comment type="subcellular location">
    <subcellularLocation>
        <location evidence="1">Cytoplasm</location>
        <location evidence="1">Cytoskeleton</location>
        <location evidence="1">Microtubule organizing center</location>
        <location evidence="1">Centrosome</location>
    </subcellularLocation>
    <subcellularLocation>
        <location evidence="2">Cytoplasm</location>
        <location evidence="2">Cytoskeleton</location>
        <location evidence="2">Stress fiber</location>
    </subcellularLocation>
    <subcellularLocation>
        <location evidence="3">Cytoplasm</location>
        <location evidence="3">Myofibril</location>
    </subcellularLocation>
</comment>
<feature type="region of interest" description="Disordered" evidence="14">
    <location>
        <begin position="386"/>
        <end position="420"/>
    </location>
</feature>
<organism evidence="15 16">
    <name type="scientific">Sclerotinia borealis (strain F-4128)</name>
    <dbReference type="NCBI Taxonomy" id="1432307"/>
    <lineage>
        <taxon>Eukaryota</taxon>
        <taxon>Fungi</taxon>
        <taxon>Dikarya</taxon>
        <taxon>Ascomycota</taxon>
        <taxon>Pezizomycotina</taxon>
        <taxon>Leotiomycetes</taxon>
        <taxon>Helotiales</taxon>
        <taxon>Sclerotiniaceae</taxon>
        <taxon>Sclerotinia</taxon>
    </lineage>
</organism>
<evidence type="ECO:0000256" key="4">
    <source>
        <dbReference type="ARBA" id="ARBA00022490"/>
    </source>
</evidence>
<accession>W9C999</accession>
<proteinExistence type="inferred from homology"/>
<keyword evidence="16" id="KW-1185">Reference proteome</keyword>
<keyword evidence="7" id="KW-0832">Ubl conjugation</keyword>
<dbReference type="Proteomes" id="UP000019487">
    <property type="component" value="Unassembled WGS sequence"/>
</dbReference>
<comment type="caution">
    <text evidence="15">The sequence shown here is derived from an EMBL/GenBank/DDBJ whole genome shotgun (WGS) entry which is preliminary data.</text>
</comment>
<evidence type="ECO:0000256" key="10">
    <source>
        <dbReference type="ARBA" id="ARBA00023212"/>
    </source>
</evidence>
<evidence type="ECO:0000313" key="15">
    <source>
        <dbReference type="EMBL" id="ESZ91155.1"/>
    </source>
</evidence>
<evidence type="ECO:0000256" key="13">
    <source>
        <dbReference type="ARBA" id="ARBA00093507"/>
    </source>
</evidence>
<feature type="region of interest" description="Disordered" evidence="14">
    <location>
        <begin position="25"/>
        <end position="54"/>
    </location>
</feature>